<evidence type="ECO:0000259" key="7">
    <source>
        <dbReference type="Pfam" id="PF00892"/>
    </source>
</evidence>
<feature type="transmembrane region" description="Helical" evidence="6">
    <location>
        <begin position="311"/>
        <end position="330"/>
    </location>
</feature>
<feature type="transmembrane region" description="Helical" evidence="6">
    <location>
        <begin position="136"/>
        <end position="155"/>
    </location>
</feature>
<evidence type="ECO:0000256" key="5">
    <source>
        <dbReference type="ARBA" id="ARBA00023136"/>
    </source>
</evidence>
<sequence>MARDRPEFSRSTAYQWVSLQRSNAEFPMTTAVQGRATAPVSTAAQSAPWLVAMVLFWGLSWPAMKLALGTVPPLWLATFRFGSAAASLFALLAVRGGVRFPPRADWPIVFSIGGLQMMAFTGLGLIAMQYTDASRAAVLGYTTPLWAMLAAWMLLGQRPTGRQGLALAVGMAGVALICSPFEMDWRRPEVVGGNVLLLTAAICWSLVILHVRRHRFLSRPIELAPWQMLFAAVPLGLMALVTEGPPTHIGWSLELVGLLAYIGPLATSACFVISTEHGRRISTFAMSNITMGVPIIGALSSALLLGERLTVPLSLGLALIVVGTGLAALAGRRKTPAVAPAGVGARA</sequence>
<feature type="transmembrane region" description="Helical" evidence="6">
    <location>
        <begin position="223"/>
        <end position="242"/>
    </location>
</feature>
<evidence type="ECO:0000256" key="6">
    <source>
        <dbReference type="SAM" id="Phobius"/>
    </source>
</evidence>
<dbReference type="PANTHER" id="PTHR32322">
    <property type="entry name" value="INNER MEMBRANE TRANSPORTER"/>
    <property type="match status" value="1"/>
</dbReference>
<dbReference type="Pfam" id="PF00892">
    <property type="entry name" value="EamA"/>
    <property type="match status" value="2"/>
</dbReference>
<feature type="transmembrane region" description="Helical" evidence="6">
    <location>
        <begin position="248"/>
        <end position="273"/>
    </location>
</feature>
<evidence type="ECO:0000256" key="4">
    <source>
        <dbReference type="ARBA" id="ARBA00022989"/>
    </source>
</evidence>
<feature type="domain" description="EamA" evidence="7">
    <location>
        <begin position="193"/>
        <end position="326"/>
    </location>
</feature>
<comment type="similarity">
    <text evidence="2">Belongs to the EamA transporter family.</text>
</comment>
<evidence type="ECO:0000313" key="9">
    <source>
        <dbReference type="Proteomes" id="UP000000270"/>
    </source>
</evidence>
<proteinExistence type="inferred from homology"/>
<gene>
    <name evidence="8" type="ordered locus">AZC_1192</name>
</gene>
<evidence type="ECO:0000256" key="3">
    <source>
        <dbReference type="ARBA" id="ARBA00022692"/>
    </source>
</evidence>
<organism evidence="8 9">
    <name type="scientific">Azorhizobium caulinodans (strain ATCC 43989 / DSM 5975 / JCM 20966 / LMG 6465 / NBRC 14845 / NCIMB 13405 / ORS 571)</name>
    <dbReference type="NCBI Taxonomy" id="438753"/>
    <lineage>
        <taxon>Bacteria</taxon>
        <taxon>Pseudomonadati</taxon>
        <taxon>Pseudomonadota</taxon>
        <taxon>Alphaproteobacteria</taxon>
        <taxon>Hyphomicrobiales</taxon>
        <taxon>Xanthobacteraceae</taxon>
        <taxon>Azorhizobium</taxon>
    </lineage>
</organism>
<keyword evidence="5 6" id="KW-0472">Membrane</keyword>
<dbReference type="PANTHER" id="PTHR32322:SF2">
    <property type="entry name" value="EAMA DOMAIN-CONTAINING PROTEIN"/>
    <property type="match status" value="1"/>
</dbReference>
<dbReference type="EMBL" id="AP009384">
    <property type="protein sequence ID" value="BAF87190.1"/>
    <property type="molecule type" value="Genomic_DNA"/>
</dbReference>
<reference evidence="9" key="2">
    <citation type="submission" date="2007-04" db="EMBL/GenBank/DDBJ databases">
        <title>Complete genome sequence of the nitrogen-fixing bacterium Azorhizobium caulinodans ORS571.</title>
        <authorList>
            <person name="Lee K.B."/>
            <person name="Backer P.D."/>
            <person name="Aono T."/>
            <person name="Liu C.T."/>
            <person name="Suzuki S."/>
            <person name="Suzuki T."/>
            <person name="Kaneko T."/>
            <person name="Yamada M."/>
            <person name="Tabata S."/>
            <person name="Kupfer D.M."/>
            <person name="Najar F.Z."/>
            <person name="Wiley G.B."/>
            <person name="Roe B."/>
            <person name="Binnewies T."/>
            <person name="Ussery D."/>
            <person name="Vereecke D."/>
            <person name="Gevers D."/>
            <person name="Holsters M."/>
            <person name="Oyaizu H."/>
        </authorList>
    </citation>
    <scope>NUCLEOTIDE SEQUENCE [LARGE SCALE GENOMIC DNA]</scope>
    <source>
        <strain evidence="9">ATCC 43989 / DSM 5975 / JCM 20966 / LMG 6465 / NBRC 14845 / NCIMB 13405 / ORS 571</strain>
    </source>
</reference>
<dbReference type="GO" id="GO:0016020">
    <property type="term" value="C:membrane"/>
    <property type="evidence" value="ECO:0007669"/>
    <property type="project" value="UniProtKB-SubCell"/>
</dbReference>
<feature type="transmembrane region" description="Helical" evidence="6">
    <location>
        <begin position="74"/>
        <end position="94"/>
    </location>
</feature>
<reference evidence="8 9" key="5">
    <citation type="journal article" date="2010" name="Appl. Environ. Microbiol.">
        <title>phrR-like gene praR of Azorhizobium caulinodans ORS571 is essential for symbiosis with Sesbania rostrata and is involved in expression of reb genes.</title>
        <authorList>
            <person name="Akiba N."/>
            <person name="Aono T."/>
            <person name="Toyazaki H."/>
            <person name="Sato S."/>
            <person name="Oyaizu H."/>
        </authorList>
    </citation>
    <scope>NUCLEOTIDE SEQUENCE [LARGE SCALE GENOMIC DNA]</scope>
    <source>
        <strain evidence="9">ATCC 43989 / DSM 5975 / JCM 20966 / LMG 6465 / NBRC 14845 / NCIMB 13405 / ORS 571</strain>
    </source>
</reference>
<comment type="subcellular location">
    <subcellularLocation>
        <location evidence="1">Membrane</location>
        <topology evidence="1">Multi-pass membrane protein</topology>
    </subcellularLocation>
</comment>
<feature type="transmembrane region" description="Helical" evidence="6">
    <location>
        <begin position="285"/>
        <end position="305"/>
    </location>
</feature>
<evidence type="ECO:0000313" key="8">
    <source>
        <dbReference type="EMBL" id="BAF87190.1"/>
    </source>
</evidence>
<feature type="domain" description="EamA" evidence="7">
    <location>
        <begin position="49"/>
        <end position="177"/>
    </location>
</feature>
<reference evidence="8 9" key="6">
    <citation type="journal article" date="2011" name="Appl. Environ. Microbiol.">
        <title>Involvement of the azorhizobial chromosome partition gene (parA) in the onset of bacteroid differentiation during Sesbania rostrata stem nodule development.</title>
        <authorList>
            <person name="Liu CT."/>
            <person name="Lee KB."/>
            <person name="Wang YS."/>
            <person name="Peng MH."/>
            <person name="Lee KT."/>
            <person name="Suzuki S."/>
            <person name="Suzuki T."/>
            <person name="Oyaizu H."/>
        </authorList>
    </citation>
    <scope>NUCLEOTIDE SEQUENCE [LARGE SCALE GENOMIC DNA]</scope>
    <source>
        <strain evidence="9">ATCC 43989 / DSM 5975 / JCM 20966 / LMG 6465 / NBRC 14845 / NCIMB 13405 / ORS 571</strain>
    </source>
</reference>
<dbReference type="InterPro" id="IPR037185">
    <property type="entry name" value="EmrE-like"/>
</dbReference>
<dbReference type="InterPro" id="IPR050638">
    <property type="entry name" value="AA-Vitamin_Transporters"/>
</dbReference>
<feature type="transmembrane region" description="Helical" evidence="6">
    <location>
        <begin position="164"/>
        <end position="183"/>
    </location>
</feature>
<dbReference type="InterPro" id="IPR000620">
    <property type="entry name" value="EamA_dom"/>
</dbReference>
<dbReference type="Proteomes" id="UP000000270">
    <property type="component" value="Chromosome"/>
</dbReference>
<dbReference type="eggNOG" id="COG0697">
    <property type="taxonomic scope" value="Bacteria"/>
</dbReference>
<evidence type="ECO:0000256" key="1">
    <source>
        <dbReference type="ARBA" id="ARBA00004141"/>
    </source>
</evidence>
<dbReference type="STRING" id="438753.AZC_1192"/>
<accession>A8HRI3</accession>
<reference evidence="8 9" key="4">
    <citation type="journal article" date="2009" name="Appl. Environ. Microbiol.">
        <title>Comparative genome-wide transcriptional profiling of Azorhizobium caulinodans ORS571 grown under free-living and symbiotic conditions.</title>
        <authorList>
            <person name="Tsukada S."/>
            <person name="Aono T."/>
            <person name="Akiba N."/>
            <person name="Lee KB."/>
            <person name="Liu CT."/>
            <person name="Toyazaki H."/>
            <person name="Oyaizu H."/>
        </authorList>
    </citation>
    <scope>NUCLEOTIDE SEQUENCE [LARGE SCALE GENOMIC DNA]</scope>
    <source>
        <strain evidence="9">ATCC 43989 / DSM 5975 / JCM 20966 / LMG 6465 / NBRC 14845 / NCIMB 13405 / ORS 571</strain>
    </source>
</reference>
<keyword evidence="9" id="KW-1185">Reference proteome</keyword>
<dbReference type="HOGENOM" id="CLU_033863_5_0_5"/>
<protein>
    <submittedName>
        <fullName evidence="8">Drug/metabolite transporter (DMT) permease superfamily protein</fullName>
    </submittedName>
</protein>
<reference evidence="8 9" key="1">
    <citation type="journal article" date="2007" name="Appl. Environ. Microbiol.">
        <title>Rhizobial factors required for stem nodule maturation and maintenance in Sesbania rostrata-Azorhizobium caulinodans ORS571 symbiosis.</title>
        <authorList>
            <person name="Suzuki S."/>
            <person name="Aono T."/>
            <person name="Lee KB."/>
            <person name="Suzuki T."/>
            <person name="Liu CT."/>
            <person name="Miwa H."/>
            <person name="Wakao S."/>
            <person name="Iki T."/>
            <person name="Oyaizu H."/>
        </authorList>
    </citation>
    <scope>NUCLEOTIDE SEQUENCE [LARGE SCALE GENOMIC DNA]</scope>
    <source>
        <strain evidence="9">ATCC 43989 / DSM 5975 / JCM 20966 / LMG 6465 / NBRC 14845 / NCIMB 13405 / ORS 571</strain>
    </source>
</reference>
<dbReference type="KEGG" id="azc:AZC_1192"/>
<dbReference type="AlphaFoldDB" id="A8HRI3"/>
<reference evidence="8 9" key="3">
    <citation type="journal article" date="2008" name="BMC Genomics">
        <title>The genome of the versatile nitrogen fixer Azorhizobium caulinodans ORS571.</title>
        <authorList>
            <person name="Lee KB."/>
            <person name="Backer P.D."/>
            <person name="Aono T."/>
            <person name="Liu CT."/>
            <person name="Suzuki S."/>
            <person name="Suzuki T."/>
            <person name="Kaneko T."/>
            <person name="Yamada M."/>
            <person name="Tabata S."/>
            <person name="Kupfer D.M."/>
            <person name="Najar F.Z."/>
            <person name="Wiley G.B."/>
            <person name="Roe B."/>
            <person name="Binnewies T.T."/>
            <person name="Ussery D.W."/>
            <person name="D'Haeze W."/>
            <person name="Herder J.D."/>
            <person name="Gevers D."/>
            <person name="Vereecke D."/>
            <person name="Holsters M."/>
            <person name="Oyaizu H."/>
        </authorList>
    </citation>
    <scope>NUCLEOTIDE SEQUENCE [LARGE SCALE GENOMIC DNA]</scope>
    <source>
        <strain evidence="9">ATCC 43989 / DSM 5975 / JCM 20966 / LMG 6465 / NBRC 14845 / NCIMB 13405 / ORS 571</strain>
    </source>
</reference>
<feature type="transmembrane region" description="Helical" evidence="6">
    <location>
        <begin position="49"/>
        <end position="68"/>
    </location>
</feature>
<evidence type="ECO:0000256" key="2">
    <source>
        <dbReference type="ARBA" id="ARBA00007362"/>
    </source>
</evidence>
<keyword evidence="4 6" id="KW-1133">Transmembrane helix</keyword>
<feature type="transmembrane region" description="Helical" evidence="6">
    <location>
        <begin position="106"/>
        <end position="130"/>
    </location>
</feature>
<dbReference type="SUPFAM" id="SSF103481">
    <property type="entry name" value="Multidrug resistance efflux transporter EmrE"/>
    <property type="match status" value="2"/>
</dbReference>
<feature type="transmembrane region" description="Helical" evidence="6">
    <location>
        <begin position="195"/>
        <end position="211"/>
    </location>
</feature>
<keyword evidence="3 6" id="KW-0812">Transmembrane</keyword>
<name>A8HRI3_AZOC5</name>